<dbReference type="Proteomes" id="UP000306319">
    <property type="component" value="Unassembled WGS sequence"/>
</dbReference>
<accession>A0AC61RKN5</accession>
<name>A0AC61RKN5_9BACT</name>
<comment type="caution">
    <text evidence="1">The sequence shown here is derived from an EMBL/GenBank/DDBJ whole genome shotgun (WGS) entry which is preliminary data.</text>
</comment>
<dbReference type="EMBL" id="SRYB01000001">
    <property type="protein sequence ID" value="TGY80830.1"/>
    <property type="molecule type" value="Genomic_DNA"/>
</dbReference>
<sequence>MKCNKISLLIVGLVAFGFSACGNDDSVREPEPTDSRMVMNFNFSHPSQSRATETSFEVGDRVGLYVTDSKTEFEIAGNVVNNEKATFGASGWSFSRDLYWTKGEYNAYGYYPYQDDIPSITDLPFEVRTDQAIPEADGALSGYEASDFLYGSSKGIQASADPVNLLFRHVMSKISVRMIKGEDFEGELPDDATVYIHNTVTEATVDLQVGIATKLQRGKSNTITACPAGNHTYSAIIVPQRLDNRVPLIEVVMKGVSYLFESKFIFKQGTHHLVNLVIDKNPDQIKIEVGGEIENWN</sequence>
<organism evidence="1 2">
    <name type="scientific">Lepagella muris</name>
    <dbReference type="NCBI Taxonomy" id="3032870"/>
    <lineage>
        <taxon>Bacteria</taxon>
        <taxon>Pseudomonadati</taxon>
        <taxon>Bacteroidota</taxon>
        <taxon>Bacteroidia</taxon>
        <taxon>Bacteroidales</taxon>
        <taxon>Muribaculaceae</taxon>
        <taxon>Lepagella</taxon>
    </lineage>
</organism>
<reference evidence="1" key="1">
    <citation type="submission" date="2019-04" db="EMBL/GenBank/DDBJ databases">
        <title>Microbes associate with the intestines of laboratory mice.</title>
        <authorList>
            <person name="Navarre W."/>
            <person name="Wong E."/>
            <person name="Huang K."/>
            <person name="Tropini C."/>
            <person name="Ng K."/>
            <person name="Yu B."/>
        </authorList>
    </citation>
    <scope>NUCLEOTIDE SEQUENCE</scope>
    <source>
        <strain evidence="1">NM04_E33</strain>
    </source>
</reference>
<evidence type="ECO:0000313" key="2">
    <source>
        <dbReference type="Proteomes" id="UP000306319"/>
    </source>
</evidence>
<keyword evidence="2" id="KW-1185">Reference proteome</keyword>
<protein>
    <submittedName>
        <fullName evidence="1">Fimbrillin family protein</fullName>
    </submittedName>
</protein>
<gene>
    <name evidence="1" type="ORF">E5331_00185</name>
</gene>
<evidence type="ECO:0000313" key="1">
    <source>
        <dbReference type="EMBL" id="TGY80830.1"/>
    </source>
</evidence>
<proteinExistence type="predicted"/>